<geneLocation type="plasmid" evidence="2">
    <name>unnamed1</name>
</geneLocation>
<evidence type="ECO:0000256" key="1">
    <source>
        <dbReference type="SAM" id="Coils"/>
    </source>
</evidence>
<evidence type="ECO:0000313" key="3">
    <source>
        <dbReference type="Proteomes" id="UP000236584"/>
    </source>
</evidence>
<dbReference type="KEGG" id="srub:C2R22_21475"/>
<gene>
    <name evidence="2" type="ORF">C2R22_21475</name>
</gene>
<reference evidence="2 3" key="1">
    <citation type="submission" date="2018-01" db="EMBL/GenBank/DDBJ databases">
        <title>Complete genome sequence of Salinigranum rubrum GX10T, an extremely halophilic archaeon isolated from a marine solar saltern.</title>
        <authorList>
            <person name="Han S."/>
        </authorList>
    </citation>
    <scope>NUCLEOTIDE SEQUENCE [LARGE SCALE GENOMIC DNA]</scope>
    <source>
        <strain evidence="2 3">GX10</strain>
        <plasmid evidence="3">Plasmid unnamed1</plasmid>
    </source>
</reference>
<evidence type="ECO:0000313" key="2">
    <source>
        <dbReference type="EMBL" id="AUV84153.1"/>
    </source>
</evidence>
<proteinExistence type="predicted"/>
<organism evidence="2 3">
    <name type="scientific">Salinigranum rubrum</name>
    <dbReference type="NCBI Taxonomy" id="755307"/>
    <lineage>
        <taxon>Archaea</taxon>
        <taxon>Methanobacteriati</taxon>
        <taxon>Methanobacteriota</taxon>
        <taxon>Stenosarchaea group</taxon>
        <taxon>Halobacteria</taxon>
        <taxon>Halobacteriales</taxon>
        <taxon>Haloferacaceae</taxon>
        <taxon>Salinigranum</taxon>
    </lineage>
</organism>
<keyword evidence="3" id="KW-1185">Reference proteome</keyword>
<keyword evidence="2" id="KW-0614">Plasmid</keyword>
<name>A0A2I8VQE9_9EURY</name>
<keyword evidence="1" id="KW-0175">Coiled coil</keyword>
<protein>
    <submittedName>
        <fullName evidence="2">Uncharacterized protein</fullName>
    </submittedName>
</protein>
<dbReference type="EMBL" id="CP026310">
    <property type="protein sequence ID" value="AUV84153.1"/>
    <property type="molecule type" value="Genomic_DNA"/>
</dbReference>
<dbReference type="AlphaFoldDB" id="A0A2I8VQE9"/>
<sequence>MKLTDEEIYGLERLESADQRFTAVVEAFIGQYGGEITDVTAASTDLVSSMYGIRIALAKAQDGYINAADSAANQDQRVQADQMARCWQFLRHTIQTQLAVVEGYIELMDAFEAFEQDSHEVAASHTGNFVKTQRLAVRRHGDLLQSATAQDMVAIESVSEEQYEAKINQLASDIAVYAELDDALQDFIEGIKFLRQGKAWIYTEDRHVSRAKDAAKDARTHLRSARKKLEAIRRTSGDSTTLDPTVLSLRTLAVEKTKESQTIIER</sequence>
<accession>A0A2I8VQE9</accession>
<feature type="coiled-coil region" evidence="1">
    <location>
        <begin position="208"/>
        <end position="235"/>
    </location>
</feature>
<dbReference type="Proteomes" id="UP000236584">
    <property type="component" value="Plasmid unnamed1"/>
</dbReference>